<gene>
    <name evidence="12" type="ORF">BDZ85DRAFT_126480</name>
</gene>
<evidence type="ECO:0000256" key="2">
    <source>
        <dbReference type="ARBA" id="ARBA00004889"/>
    </source>
</evidence>
<organism evidence="12 13">
    <name type="scientific">Elsinoe ampelina</name>
    <dbReference type="NCBI Taxonomy" id="302913"/>
    <lineage>
        <taxon>Eukaryota</taxon>
        <taxon>Fungi</taxon>
        <taxon>Dikarya</taxon>
        <taxon>Ascomycota</taxon>
        <taxon>Pezizomycotina</taxon>
        <taxon>Dothideomycetes</taxon>
        <taxon>Dothideomycetidae</taxon>
        <taxon>Myriangiales</taxon>
        <taxon>Elsinoaceae</taxon>
        <taxon>Elsinoe</taxon>
    </lineage>
</organism>
<dbReference type="PANTHER" id="PTHR46683:SF1">
    <property type="entry name" value="OROTATE PHOSPHORIBOSYLTRANSFERASE 1-RELATED"/>
    <property type="match status" value="1"/>
</dbReference>
<dbReference type="InterPro" id="IPR000836">
    <property type="entry name" value="PRTase_dom"/>
</dbReference>
<proteinExistence type="inferred from homology"/>
<evidence type="ECO:0000256" key="10">
    <source>
        <dbReference type="ARBA" id="ARBA00049126"/>
    </source>
</evidence>
<evidence type="ECO:0000256" key="5">
    <source>
        <dbReference type="ARBA" id="ARBA00011971"/>
    </source>
</evidence>
<dbReference type="EC" id="2.4.2.10" evidence="5"/>
<comment type="pathway">
    <text evidence="2">Pyrimidine metabolism; UMP biosynthesis via de novo pathway; UMP from orotate: step 1/2.</text>
</comment>
<dbReference type="InterPro" id="IPR023031">
    <property type="entry name" value="OPRT"/>
</dbReference>
<evidence type="ECO:0000256" key="9">
    <source>
        <dbReference type="ARBA" id="ARBA00022975"/>
    </source>
</evidence>
<sequence>MSTLPQYKLDLLRLCLTHRILTFGTFTLKSGRTSPYFFNAGLFNTSSLLSALSTAYAQTIASAFPPTSPSSSSSSPPFDLLFGPAYKGIPLASTVLLSLGHLDAATYGATSYAFNRKEAKAHGEGGNIVGASLKGKKVLVIDDVITAGTAIREAVEIIRREGGEVVGIIVALDRGEKVASEAEKRGEKTDGREEEGRCSTVEMVRREVGVRVEAVLTLEDVIRGLKEAGGVGEEEVRGMEEYRGRYGA</sequence>
<dbReference type="Proteomes" id="UP000799538">
    <property type="component" value="Unassembled WGS sequence"/>
</dbReference>
<evidence type="ECO:0000256" key="8">
    <source>
        <dbReference type="ARBA" id="ARBA00022679"/>
    </source>
</evidence>
<comment type="function">
    <text evidence="1">Catalyzes the transfer of a ribosyl phosphate group from 5-phosphoribose 1-diphosphate to orotate, leading to the formation of orotidine monophosphate (OMP).</text>
</comment>
<dbReference type="GO" id="GO:0006207">
    <property type="term" value="P:'de novo' pyrimidine nucleobase biosynthetic process"/>
    <property type="evidence" value="ECO:0007669"/>
    <property type="project" value="TreeGrafter"/>
</dbReference>
<comment type="subunit">
    <text evidence="4">Homodimer.</text>
</comment>
<evidence type="ECO:0000256" key="4">
    <source>
        <dbReference type="ARBA" id="ARBA00011738"/>
    </source>
</evidence>
<dbReference type="Gene3D" id="3.40.50.2020">
    <property type="match status" value="1"/>
</dbReference>
<reference evidence="13" key="1">
    <citation type="journal article" date="2020" name="Stud. Mycol.">
        <title>101 Dothideomycetes genomes: A test case for predicting lifestyles and emergence of pathogens.</title>
        <authorList>
            <person name="Haridas S."/>
            <person name="Albert R."/>
            <person name="Binder M."/>
            <person name="Bloem J."/>
            <person name="LaButti K."/>
            <person name="Salamov A."/>
            <person name="Andreopoulos B."/>
            <person name="Baker S."/>
            <person name="Barry K."/>
            <person name="Bills G."/>
            <person name="Bluhm B."/>
            <person name="Cannon C."/>
            <person name="Castanera R."/>
            <person name="Culley D."/>
            <person name="Daum C."/>
            <person name="Ezra D."/>
            <person name="Gonzalez J."/>
            <person name="Henrissat B."/>
            <person name="Kuo A."/>
            <person name="Liang C."/>
            <person name="Lipzen A."/>
            <person name="Lutzoni F."/>
            <person name="Magnuson J."/>
            <person name="Mondo S."/>
            <person name="Nolan M."/>
            <person name="Ohm R."/>
            <person name="Pangilinan J."/>
            <person name="Park H.-J."/>
            <person name="Ramirez L."/>
            <person name="Alfaro M."/>
            <person name="Sun H."/>
            <person name="Tritt A."/>
            <person name="Yoshinaga Y."/>
            <person name="Zwiers L.-H."/>
            <person name="Turgeon B."/>
            <person name="Goodwin S."/>
            <person name="Spatafora J."/>
            <person name="Crous P."/>
            <person name="Grigoriev I."/>
        </authorList>
    </citation>
    <scope>NUCLEOTIDE SEQUENCE [LARGE SCALE GENOMIC DNA]</scope>
    <source>
        <strain evidence="13">CECT 20119</strain>
    </source>
</reference>
<dbReference type="Pfam" id="PF00156">
    <property type="entry name" value="Pribosyltran"/>
    <property type="match status" value="1"/>
</dbReference>
<dbReference type="OrthoDB" id="5553476at2759"/>
<accession>A0A6A6G9F8</accession>
<dbReference type="GO" id="GO:0004588">
    <property type="term" value="F:orotate phosphoribosyltransferase activity"/>
    <property type="evidence" value="ECO:0007669"/>
    <property type="project" value="UniProtKB-EC"/>
</dbReference>
<evidence type="ECO:0000256" key="7">
    <source>
        <dbReference type="ARBA" id="ARBA00022676"/>
    </source>
</evidence>
<keyword evidence="9" id="KW-0665">Pyrimidine biosynthesis</keyword>
<dbReference type="CDD" id="cd06223">
    <property type="entry name" value="PRTases_typeI"/>
    <property type="match status" value="1"/>
</dbReference>
<dbReference type="EMBL" id="ML992508">
    <property type="protein sequence ID" value="KAF2222324.1"/>
    <property type="molecule type" value="Genomic_DNA"/>
</dbReference>
<dbReference type="InterPro" id="IPR004467">
    <property type="entry name" value="Or_phspho_trans_dom"/>
</dbReference>
<dbReference type="GO" id="GO:0044205">
    <property type="term" value="P:'de novo' UMP biosynthetic process"/>
    <property type="evidence" value="ECO:0007669"/>
    <property type="project" value="UniProtKB-UniPathway"/>
</dbReference>
<keyword evidence="13" id="KW-1185">Reference proteome</keyword>
<comment type="similarity">
    <text evidence="3">Belongs to the purine/pyrimidine phosphoribosyltransferase family. PyrE subfamily.</text>
</comment>
<dbReference type="NCBIfam" id="TIGR00336">
    <property type="entry name" value="pyrE"/>
    <property type="match status" value="1"/>
</dbReference>
<evidence type="ECO:0000259" key="11">
    <source>
        <dbReference type="Pfam" id="PF00156"/>
    </source>
</evidence>
<dbReference type="HAMAP" id="MF_01208">
    <property type="entry name" value="PyrE"/>
    <property type="match status" value="1"/>
</dbReference>
<protein>
    <recommendedName>
        <fullName evidence="6">Orotate phosphoribosyltransferase</fullName>
        <ecNumber evidence="5">2.4.2.10</ecNumber>
    </recommendedName>
</protein>
<dbReference type="PANTHER" id="PTHR46683">
    <property type="entry name" value="OROTATE PHOSPHORIBOSYLTRANSFERASE 1-RELATED"/>
    <property type="match status" value="1"/>
</dbReference>
<feature type="domain" description="Phosphoribosyltransferase" evidence="11">
    <location>
        <begin position="79"/>
        <end position="179"/>
    </location>
</feature>
<dbReference type="SUPFAM" id="SSF53271">
    <property type="entry name" value="PRTase-like"/>
    <property type="match status" value="1"/>
</dbReference>
<keyword evidence="8 12" id="KW-0808">Transferase</keyword>
<name>A0A6A6G9F8_9PEZI</name>
<dbReference type="AlphaFoldDB" id="A0A6A6G9F8"/>
<evidence type="ECO:0000256" key="6">
    <source>
        <dbReference type="ARBA" id="ARBA00014769"/>
    </source>
</evidence>
<evidence type="ECO:0000313" key="12">
    <source>
        <dbReference type="EMBL" id="KAF2222324.1"/>
    </source>
</evidence>
<dbReference type="GO" id="GO:0005737">
    <property type="term" value="C:cytoplasm"/>
    <property type="evidence" value="ECO:0007669"/>
    <property type="project" value="TreeGrafter"/>
</dbReference>
<evidence type="ECO:0000313" key="13">
    <source>
        <dbReference type="Proteomes" id="UP000799538"/>
    </source>
</evidence>
<comment type="catalytic activity">
    <reaction evidence="10">
        <text>orotidine 5'-phosphate + diphosphate = orotate + 5-phospho-alpha-D-ribose 1-diphosphate</text>
        <dbReference type="Rhea" id="RHEA:10380"/>
        <dbReference type="ChEBI" id="CHEBI:30839"/>
        <dbReference type="ChEBI" id="CHEBI:33019"/>
        <dbReference type="ChEBI" id="CHEBI:57538"/>
        <dbReference type="ChEBI" id="CHEBI:58017"/>
        <dbReference type="EC" id="2.4.2.10"/>
    </reaction>
</comment>
<dbReference type="FunFam" id="3.40.50.2020:FF:000008">
    <property type="entry name" value="Orotate phosphoribosyltransferase"/>
    <property type="match status" value="1"/>
</dbReference>
<evidence type="ECO:0000256" key="1">
    <source>
        <dbReference type="ARBA" id="ARBA00003769"/>
    </source>
</evidence>
<keyword evidence="7 12" id="KW-0328">Glycosyltransferase</keyword>
<evidence type="ECO:0000256" key="3">
    <source>
        <dbReference type="ARBA" id="ARBA00006340"/>
    </source>
</evidence>
<dbReference type="UniPathway" id="UPA00070">
    <property type="reaction ID" value="UER00119"/>
</dbReference>
<dbReference type="InterPro" id="IPR029057">
    <property type="entry name" value="PRTase-like"/>
</dbReference>
<dbReference type="GO" id="GO:0046132">
    <property type="term" value="P:pyrimidine ribonucleoside biosynthetic process"/>
    <property type="evidence" value="ECO:0007669"/>
    <property type="project" value="TreeGrafter"/>
</dbReference>